<organism evidence="5 6">
    <name type="scientific">Erythrobacter ani</name>
    <dbReference type="NCBI Taxonomy" id="2827235"/>
    <lineage>
        <taxon>Bacteria</taxon>
        <taxon>Pseudomonadati</taxon>
        <taxon>Pseudomonadota</taxon>
        <taxon>Alphaproteobacteria</taxon>
        <taxon>Sphingomonadales</taxon>
        <taxon>Erythrobacteraceae</taxon>
        <taxon>Erythrobacter/Porphyrobacter group</taxon>
        <taxon>Erythrobacter</taxon>
    </lineage>
</organism>
<protein>
    <submittedName>
        <fullName evidence="5">Tetratricopeptide repeat protein</fullName>
    </submittedName>
</protein>
<evidence type="ECO:0000256" key="1">
    <source>
        <dbReference type="PROSITE-ProRule" id="PRU00339"/>
    </source>
</evidence>
<accession>A0ABS6SK58</accession>
<dbReference type="SMART" id="SM00028">
    <property type="entry name" value="TPR"/>
    <property type="match status" value="2"/>
</dbReference>
<evidence type="ECO:0000313" key="5">
    <source>
        <dbReference type="EMBL" id="MBV7264848.1"/>
    </source>
</evidence>
<evidence type="ECO:0000256" key="3">
    <source>
        <dbReference type="SAM" id="SignalP"/>
    </source>
</evidence>
<comment type="caution">
    <text evidence="5">The sequence shown here is derived from an EMBL/GenBank/DDBJ whole genome shotgun (WGS) entry which is preliminary data.</text>
</comment>
<dbReference type="Pfam" id="PF05036">
    <property type="entry name" value="SPOR"/>
    <property type="match status" value="1"/>
</dbReference>
<sequence>MTFPFFPFFDATAKPFFLLGTAFAASFLVIAPAAAQDATARAVVQPLPSKETQGLNRALMRLAKSPNSVDALIDAGEASVKVGDLDAAIGFYGRAEDLSPNNPRVKLGMASVYLRSGRPVDALPLYAAAQSAGAAAKDLLSDRGLAFDLVGDSAGAQAAYKRAITLSPEDMEARRRLALSYAITGNRAGFEDTLRPMLDRRDLASFRTRAFGLAILGEQDRASAIVDAVMPRDLAGRITPYLAYMPRLTRSQQAAAANLGIFPRAADIGRDDPRIAAFVSGAGDSGPVRDVASRLEPAGEPLGAQRQAAVQSEPTAAQPASVADAFADMGSGSLPDAAATGNAVNLAALEIPREVEQAETPTKPAHPSRIWVQVATGRDIAALKFDWRRLAGRAPDLLGEFDAHVTPWGQANRLLAGPVADRSEARDLINALKEKGIDAFRFESLEGTEIKELK</sequence>
<evidence type="ECO:0000256" key="2">
    <source>
        <dbReference type="SAM" id="MobiDB-lite"/>
    </source>
</evidence>
<dbReference type="Pfam" id="PF14559">
    <property type="entry name" value="TPR_19"/>
    <property type="match status" value="1"/>
</dbReference>
<dbReference type="RefSeq" id="WP_218316347.1">
    <property type="nucleotide sequence ID" value="NZ_JAGSPB010000001.1"/>
</dbReference>
<gene>
    <name evidence="5" type="ORF">KCG45_01495</name>
</gene>
<dbReference type="InterPro" id="IPR019734">
    <property type="entry name" value="TPR_rpt"/>
</dbReference>
<evidence type="ECO:0000313" key="6">
    <source>
        <dbReference type="Proteomes" id="UP000699975"/>
    </source>
</evidence>
<feature type="region of interest" description="Disordered" evidence="2">
    <location>
        <begin position="302"/>
        <end position="321"/>
    </location>
</feature>
<dbReference type="InterPro" id="IPR007730">
    <property type="entry name" value="SPOR-like_dom"/>
</dbReference>
<feature type="signal peptide" evidence="3">
    <location>
        <begin position="1"/>
        <end position="24"/>
    </location>
</feature>
<evidence type="ECO:0000259" key="4">
    <source>
        <dbReference type="PROSITE" id="PS51724"/>
    </source>
</evidence>
<keyword evidence="3" id="KW-0732">Signal</keyword>
<keyword evidence="1" id="KW-0802">TPR repeat</keyword>
<feature type="repeat" description="TPR" evidence="1">
    <location>
        <begin position="69"/>
        <end position="102"/>
    </location>
</feature>
<dbReference type="PROSITE" id="PS51724">
    <property type="entry name" value="SPOR"/>
    <property type="match status" value="1"/>
</dbReference>
<proteinExistence type="predicted"/>
<reference evidence="5 6" key="1">
    <citation type="submission" date="2021-04" db="EMBL/GenBank/DDBJ databases">
        <authorList>
            <person name="Pira H."/>
            <person name="Risdian C."/>
            <person name="Wink J."/>
        </authorList>
    </citation>
    <scope>NUCLEOTIDE SEQUENCE [LARGE SCALE GENOMIC DNA]</scope>
    <source>
        <strain evidence="5 6">WH131</strain>
    </source>
</reference>
<dbReference type="EMBL" id="JAGSPB010000001">
    <property type="protein sequence ID" value="MBV7264848.1"/>
    <property type="molecule type" value="Genomic_DNA"/>
</dbReference>
<name>A0ABS6SK58_9SPHN</name>
<keyword evidence="6" id="KW-1185">Reference proteome</keyword>
<dbReference type="Proteomes" id="UP000699975">
    <property type="component" value="Unassembled WGS sequence"/>
</dbReference>
<dbReference type="PROSITE" id="PS50005">
    <property type="entry name" value="TPR"/>
    <property type="match status" value="2"/>
</dbReference>
<feature type="domain" description="SPOR" evidence="4">
    <location>
        <begin position="364"/>
        <end position="444"/>
    </location>
</feature>
<feature type="chain" id="PRO_5045993538" evidence="3">
    <location>
        <begin position="25"/>
        <end position="454"/>
    </location>
</feature>
<feature type="repeat" description="TPR" evidence="1">
    <location>
        <begin position="137"/>
        <end position="170"/>
    </location>
</feature>